<gene>
    <name evidence="2" type="ORF">CCMP2556_LOCUS16089</name>
</gene>
<dbReference type="EMBL" id="CAXAMN010008557">
    <property type="protein sequence ID" value="CAK9025688.1"/>
    <property type="molecule type" value="Genomic_DNA"/>
</dbReference>
<sequence>MLVSQNMRLCKPALSLAKRLIMRVDVILCMSSSSVEVLFARKLMRRATKRAEQLANSGASWAAKFRAFMQKETSFWDITFCLLCRYDAMCGPGHKEGGGFHAAIPAATFDALDSMGDIGDVFMKSVKVECFASPQLCNGVRGAWNYCSAFKDLDVLFGSLGPFLDEEMDIGKLGGTYEVNPPFVRGVVLRLASKLLNALEMAQSEGRSLCIFLVLPGLAQHKLMEGKQSLPQDSDALDQLLGCQFRRAFSASTRRAFTNGLAFKTEKAWPLFAVPTTLALFDSNAKAEVAESFQCLCESWGHEEPVEKSQWLRGMISFDFIVFASLNAKTFLQLSCGLSA</sequence>
<protein>
    <recommendedName>
        <fullName evidence="1">PCIF1 WW domain-containing protein</fullName>
    </recommendedName>
</protein>
<comment type="caution">
    <text evidence="2">The sequence shown here is derived from an EMBL/GenBank/DDBJ whole genome shotgun (WGS) entry which is preliminary data.</text>
</comment>
<feature type="domain" description="PCIF1 WW" evidence="1">
    <location>
        <begin position="67"/>
        <end position="220"/>
    </location>
</feature>
<dbReference type="PANTHER" id="PTHR21727:SF0">
    <property type="entry name" value="MRNA (2'-O-METHYLADENOSINE-N(6)-)-METHYLTRANSFERASE"/>
    <property type="match status" value="1"/>
</dbReference>
<proteinExistence type="predicted"/>
<dbReference type="InterPro" id="IPR022035">
    <property type="entry name" value="PCIF1_WW"/>
</dbReference>
<dbReference type="InterPro" id="IPR039881">
    <property type="entry name" value="PCIF1-like"/>
</dbReference>
<dbReference type="Proteomes" id="UP001642484">
    <property type="component" value="Unassembled WGS sequence"/>
</dbReference>
<evidence type="ECO:0000313" key="3">
    <source>
        <dbReference type="Proteomes" id="UP001642484"/>
    </source>
</evidence>
<keyword evidence="3" id="KW-1185">Reference proteome</keyword>
<accession>A0ABP0KG70</accession>
<dbReference type="Pfam" id="PF12237">
    <property type="entry name" value="PCIF1_WW"/>
    <property type="match status" value="1"/>
</dbReference>
<evidence type="ECO:0000313" key="2">
    <source>
        <dbReference type="EMBL" id="CAK9025688.1"/>
    </source>
</evidence>
<evidence type="ECO:0000259" key="1">
    <source>
        <dbReference type="Pfam" id="PF12237"/>
    </source>
</evidence>
<organism evidence="2 3">
    <name type="scientific">Durusdinium trenchii</name>
    <dbReference type="NCBI Taxonomy" id="1381693"/>
    <lineage>
        <taxon>Eukaryota</taxon>
        <taxon>Sar</taxon>
        <taxon>Alveolata</taxon>
        <taxon>Dinophyceae</taxon>
        <taxon>Suessiales</taxon>
        <taxon>Symbiodiniaceae</taxon>
        <taxon>Durusdinium</taxon>
    </lineage>
</organism>
<dbReference type="PANTHER" id="PTHR21727">
    <property type="entry name" value="PHOSPHORYLATED CTD INTERACTING FACTOR 1"/>
    <property type="match status" value="1"/>
</dbReference>
<name>A0ABP0KG70_9DINO</name>
<reference evidence="2 3" key="1">
    <citation type="submission" date="2024-02" db="EMBL/GenBank/DDBJ databases">
        <authorList>
            <person name="Chen Y."/>
            <person name="Shah S."/>
            <person name="Dougan E. K."/>
            <person name="Thang M."/>
            <person name="Chan C."/>
        </authorList>
    </citation>
    <scope>NUCLEOTIDE SEQUENCE [LARGE SCALE GENOMIC DNA]</scope>
</reference>